<protein>
    <submittedName>
        <fullName evidence="3">Uncharacterized protein</fullName>
    </submittedName>
</protein>
<dbReference type="Proteomes" id="UP000738359">
    <property type="component" value="Unassembled WGS sequence"/>
</dbReference>
<feature type="region of interest" description="Disordered" evidence="1">
    <location>
        <begin position="699"/>
        <end position="722"/>
    </location>
</feature>
<name>A0A9P6IUM8_MORAP</name>
<keyword evidence="2" id="KW-0812">Transmembrane</keyword>
<evidence type="ECO:0000313" key="4">
    <source>
        <dbReference type="Proteomes" id="UP000738359"/>
    </source>
</evidence>
<keyword evidence="2" id="KW-0472">Membrane</keyword>
<feature type="compositionally biased region" description="Pro residues" evidence="1">
    <location>
        <begin position="210"/>
        <end position="223"/>
    </location>
</feature>
<reference evidence="3" key="1">
    <citation type="journal article" date="2020" name="Fungal Divers.">
        <title>Resolving the Mortierellaceae phylogeny through synthesis of multi-gene phylogenetics and phylogenomics.</title>
        <authorList>
            <person name="Vandepol N."/>
            <person name="Liber J."/>
            <person name="Desiro A."/>
            <person name="Na H."/>
            <person name="Kennedy M."/>
            <person name="Barry K."/>
            <person name="Grigoriev I.V."/>
            <person name="Miller A.N."/>
            <person name="O'Donnell K."/>
            <person name="Stajich J.E."/>
            <person name="Bonito G."/>
        </authorList>
    </citation>
    <scope>NUCLEOTIDE SEQUENCE</scope>
    <source>
        <strain evidence="3">CK1249</strain>
    </source>
</reference>
<feature type="compositionally biased region" description="Pro residues" evidence="1">
    <location>
        <begin position="142"/>
        <end position="163"/>
    </location>
</feature>
<dbReference type="OrthoDB" id="2419147at2759"/>
<keyword evidence="4" id="KW-1185">Reference proteome</keyword>
<accession>A0A9P6IUM8</accession>
<feature type="region of interest" description="Disordered" evidence="1">
    <location>
        <begin position="141"/>
        <end position="249"/>
    </location>
</feature>
<proteinExistence type="predicted"/>
<dbReference type="EMBL" id="JAAAHY010001563">
    <property type="protein sequence ID" value="KAF9948155.1"/>
    <property type="molecule type" value="Genomic_DNA"/>
</dbReference>
<feature type="compositionally biased region" description="Low complexity" evidence="1">
    <location>
        <begin position="164"/>
        <end position="192"/>
    </location>
</feature>
<organism evidence="3 4">
    <name type="scientific">Mortierella alpina</name>
    <name type="common">Oleaginous fungus</name>
    <name type="synonym">Mortierella renispora</name>
    <dbReference type="NCBI Taxonomy" id="64518"/>
    <lineage>
        <taxon>Eukaryota</taxon>
        <taxon>Fungi</taxon>
        <taxon>Fungi incertae sedis</taxon>
        <taxon>Mucoromycota</taxon>
        <taxon>Mortierellomycotina</taxon>
        <taxon>Mortierellomycetes</taxon>
        <taxon>Mortierellales</taxon>
        <taxon>Mortierellaceae</taxon>
        <taxon>Mortierella</taxon>
    </lineage>
</organism>
<comment type="caution">
    <text evidence="3">The sequence shown here is derived from an EMBL/GenBank/DDBJ whole genome shotgun (WGS) entry which is preliminary data.</text>
</comment>
<sequence>MNISWRQTDPQRPFCQAIQCTFPRYNTQVKPGENAVLTWQASSQDLNTYDSLTATLYCMDINGPRGGIWRTAATLFQNKGLLSTQEQFRFAVPYCGQLARDVAIRIVARGNGLATTGMTNDACYFTMNAAAVVDPPVVVPTSDPPKPAITTDPVPPPSPPPVKPGTTDPKQPTASVPGPGTTPPAVGTSPGTNPTASGSGTMTVADPYPSGRPYPPLPPLPPIPDDDSDVFGIPGPGGDSSDGSPHGPKKNIVTILGTLCGGAALVAVVSLLVMRRRQSRQRRQGRGFMSSIHGLHGDSGRGGGLKKKLRQIQVGGSFKGLNGKNGSHNDGQFFLMKDEDDEDEEYEDKSMTGQESNLAERLPAFDHDVTNTDQSQSGGQSIDRSSMVSYPESALVCPSWATRRRSNSLSLPYTDQEYDDYTMSSMRSTSTWETSSVVRKYWVASMAARTERRLEGFPRSRDCLGGGSVFGDRRTPSFSSLSRKADIFSFDDSSFTTGSLTDGASSGSARRDGTVMRHYRNTLHSMNEYLRRSMSMSLSSLRSTVPSSDDESFNLHSTGRHGRGFRVSINGAFLDHLHIKSLQDEQRQLDYYTHHYRQNPSMSTVTTAACRTGTSGLSRGSSVPSLTSTNDPFQTFDSNEILVDLGPFSDEHALPPPAAELSPSIYDTNPCEPPGAVLADDRSNSALLRSFPIPPIVACSRSTSTSSASSSSPSSNLPVPAM</sequence>
<dbReference type="AlphaFoldDB" id="A0A9P6IUM8"/>
<evidence type="ECO:0000256" key="1">
    <source>
        <dbReference type="SAM" id="MobiDB-lite"/>
    </source>
</evidence>
<evidence type="ECO:0000313" key="3">
    <source>
        <dbReference type="EMBL" id="KAF9948155.1"/>
    </source>
</evidence>
<evidence type="ECO:0000256" key="2">
    <source>
        <dbReference type="SAM" id="Phobius"/>
    </source>
</evidence>
<feature type="region of interest" description="Disordered" evidence="1">
    <location>
        <begin position="278"/>
        <end position="306"/>
    </location>
</feature>
<feature type="transmembrane region" description="Helical" evidence="2">
    <location>
        <begin position="252"/>
        <end position="274"/>
    </location>
</feature>
<gene>
    <name evidence="3" type="ORF">BGZ70_002340</name>
</gene>
<feature type="compositionally biased region" description="Polar residues" evidence="1">
    <location>
        <begin position="193"/>
        <end position="202"/>
    </location>
</feature>
<keyword evidence="2" id="KW-1133">Transmembrane helix</keyword>
<feature type="compositionally biased region" description="Low complexity" evidence="1">
    <location>
        <begin position="700"/>
        <end position="715"/>
    </location>
</feature>